<keyword evidence="4" id="KW-0805">Transcription regulation</keyword>
<keyword evidence="7" id="KW-0539">Nucleus</keyword>
<dbReference type="InterPro" id="IPR040450">
    <property type="entry name" value="TFIIF_beta_HTH"/>
</dbReference>
<dbReference type="InterPro" id="IPR011039">
    <property type="entry name" value="TFIIF_interaction"/>
</dbReference>
<feature type="compositionally biased region" description="Acidic residues" evidence="10">
    <location>
        <begin position="358"/>
        <end position="387"/>
    </location>
</feature>
<dbReference type="Proteomes" id="UP001324427">
    <property type="component" value="Unassembled WGS sequence"/>
</dbReference>
<dbReference type="InterPro" id="IPR036388">
    <property type="entry name" value="WH-like_DNA-bd_sf"/>
</dbReference>
<evidence type="ECO:0000256" key="6">
    <source>
        <dbReference type="ARBA" id="ARBA00023163"/>
    </source>
</evidence>
<feature type="region of interest" description="Disordered" evidence="10">
    <location>
        <begin position="130"/>
        <end position="169"/>
    </location>
</feature>
<dbReference type="InterPro" id="IPR036390">
    <property type="entry name" value="WH_DNA-bd_sf"/>
</dbReference>
<evidence type="ECO:0000256" key="3">
    <source>
        <dbReference type="ARBA" id="ARBA00021453"/>
    </source>
</evidence>
<name>A0AAV9J7G7_9PEZI</name>
<dbReference type="InterPro" id="IPR040504">
    <property type="entry name" value="TFIIF_beta_N"/>
</dbReference>
<feature type="region of interest" description="Disordered" evidence="10">
    <location>
        <begin position="1"/>
        <end position="34"/>
    </location>
</feature>
<dbReference type="GO" id="GO:0003677">
    <property type="term" value="F:DNA binding"/>
    <property type="evidence" value="ECO:0007669"/>
    <property type="project" value="UniProtKB-KW"/>
</dbReference>
<evidence type="ECO:0000259" key="11">
    <source>
        <dbReference type="Pfam" id="PF02270"/>
    </source>
</evidence>
<keyword evidence="5" id="KW-0238">DNA-binding</keyword>
<evidence type="ECO:0000256" key="7">
    <source>
        <dbReference type="ARBA" id="ARBA00023242"/>
    </source>
</evidence>
<evidence type="ECO:0000256" key="8">
    <source>
        <dbReference type="ARBA" id="ARBA00081473"/>
    </source>
</evidence>
<evidence type="ECO:0000313" key="13">
    <source>
        <dbReference type="EMBL" id="KAK4540835.1"/>
    </source>
</evidence>
<feature type="compositionally biased region" description="Basic and acidic residues" evidence="10">
    <location>
        <begin position="1"/>
        <end position="17"/>
    </location>
</feature>
<dbReference type="EMBL" id="JAVFHQ010000061">
    <property type="protein sequence ID" value="KAK4540835.1"/>
    <property type="molecule type" value="Genomic_DNA"/>
</dbReference>
<comment type="subcellular location">
    <subcellularLocation>
        <location evidence="1">Nucleus</location>
    </subcellularLocation>
</comment>
<comment type="caution">
    <text evidence="13">The sequence shown here is derived from an EMBL/GenBank/DDBJ whole genome shotgun (WGS) entry which is preliminary data.</text>
</comment>
<dbReference type="InterPro" id="IPR003196">
    <property type="entry name" value="TFIIF_beta"/>
</dbReference>
<dbReference type="Pfam" id="PF17683">
    <property type="entry name" value="TFIIF_beta_N"/>
    <property type="match status" value="1"/>
</dbReference>
<sequence length="397" mass="44519">MADIKAEVKAEIKRDPADDAPNTPTVDAFDDDTDLHFPGPSDQAWLVKLPKDMWQAWNELYQDAPDDQLIEVGKMRVYHPGAEQDELKQKIQIRLHDTIPQYSDIPKNYDVKLTTSGYNNTVVFAEKDLPGHRTQPFGRSSRYAPPPPKPAGIPVKSERYGSNGKKDGRSTYRTAIPKHIALAPVIQHEANATPIEDDAYYAHIKRKWDAHVAPKQRTTFLTGVDSRMHPGQNANLAAFNSFGLSARPGRGGVQTQTQQTMGNGRKKVVKEKAVRMAQADLIDALYRCFRRYRYWSMKALRNELRQPEAWIKENLENIATLMRSGDFAMNWVLRPEYQGVVVQEGDVVKEEVAKVESGAEDLTGDEGGGDEDEFGEDDGEGEGEGEFEDVKMEGSLS</sequence>
<organism evidence="13 14">
    <name type="scientific">Oleoguttula mirabilis</name>
    <dbReference type="NCBI Taxonomy" id="1507867"/>
    <lineage>
        <taxon>Eukaryota</taxon>
        <taxon>Fungi</taxon>
        <taxon>Dikarya</taxon>
        <taxon>Ascomycota</taxon>
        <taxon>Pezizomycotina</taxon>
        <taxon>Dothideomycetes</taxon>
        <taxon>Dothideomycetidae</taxon>
        <taxon>Mycosphaerellales</taxon>
        <taxon>Teratosphaeriaceae</taxon>
        <taxon>Oleoguttula</taxon>
    </lineage>
</organism>
<dbReference type="PANTHER" id="PTHR10445:SF0">
    <property type="entry name" value="GENERAL TRANSCRIPTION FACTOR IIF SUBUNIT 2"/>
    <property type="match status" value="1"/>
</dbReference>
<accession>A0AAV9J7G7</accession>
<dbReference type="PANTHER" id="PTHR10445">
    <property type="entry name" value="GENERAL TRANSCRIPTION FACTOR IIF SUBUNIT 2"/>
    <property type="match status" value="1"/>
</dbReference>
<reference evidence="13 14" key="1">
    <citation type="submission" date="2021-11" db="EMBL/GenBank/DDBJ databases">
        <title>Black yeast isolated from Biological Soil Crust.</title>
        <authorList>
            <person name="Kurbessoian T."/>
        </authorList>
    </citation>
    <scope>NUCLEOTIDE SEQUENCE [LARGE SCALE GENOMIC DNA]</scope>
    <source>
        <strain evidence="13 14">CCFEE 5522</strain>
    </source>
</reference>
<dbReference type="Gene3D" id="1.10.10.10">
    <property type="entry name" value="Winged helix-like DNA-binding domain superfamily/Winged helix DNA-binding domain"/>
    <property type="match status" value="1"/>
</dbReference>
<dbReference type="SUPFAM" id="SSF50916">
    <property type="entry name" value="Rap30/74 interaction domains"/>
    <property type="match status" value="1"/>
</dbReference>
<feature type="domain" description="TFIIF beta subunit N-terminal" evidence="12">
    <location>
        <begin position="43"/>
        <end position="195"/>
    </location>
</feature>
<gene>
    <name evidence="13" type="ORF">LTR36_008912</name>
</gene>
<dbReference type="AlphaFoldDB" id="A0AAV9J7G7"/>
<evidence type="ECO:0000256" key="4">
    <source>
        <dbReference type="ARBA" id="ARBA00023015"/>
    </source>
</evidence>
<keyword evidence="6" id="KW-0804">Transcription</keyword>
<feature type="domain" description="TFIIF beta subunit HTH" evidence="11">
    <location>
        <begin position="274"/>
        <end position="338"/>
    </location>
</feature>
<dbReference type="FunFam" id="1.10.10.10:FF:000035">
    <property type="entry name" value="General transcription factor IIF subunit 2"/>
    <property type="match status" value="1"/>
</dbReference>
<feature type="region of interest" description="Disordered" evidence="10">
    <location>
        <begin position="354"/>
        <end position="397"/>
    </location>
</feature>
<feature type="compositionally biased region" description="Basic and acidic residues" evidence="10">
    <location>
        <begin position="156"/>
        <end position="169"/>
    </location>
</feature>
<evidence type="ECO:0000259" key="12">
    <source>
        <dbReference type="Pfam" id="PF17683"/>
    </source>
</evidence>
<protein>
    <recommendedName>
        <fullName evidence="3">Transcription initiation factor IIF subunit beta</fullName>
    </recommendedName>
    <alternativeName>
        <fullName evidence="9">TFIIF medium subunit</fullName>
    </alternativeName>
    <alternativeName>
        <fullName evidence="8">TFIIF-beta</fullName>
    </alternativeName>
</protein>
<dbReference type="SUPFAM" id="SSF46785">
    <property type="entry name" value="Winged helix' DNA-binding domain"/>
    <property type="match status" value="1"/>
</dbReference>
<evidence type="ECO:0000256" key="1">
    <source>
        <dbReference type="ARBA" id="ARBA00004123"/>
    </source>
</evidence>
<evidence type="ECO:0000256" key="5">
    <source>
        <dbReference type="ARBA" id="ARBA00023125"/>
    </source>
</evidence>
<evidence type="ECO:0000256" key="2">
    <source>
        <dbReference type="ARBA" id="ARBA00009543"/>
    </source>
</evidence>
<evidence type="ECO:0000313" key="14">
    <source>
        <dbReference type="Proteomes" id="UP001324427"/>
    </source>
</evidence>
<dbReference type="Pfam" id="PF02270">
    <property type="entry name" value="TFIIF_beta"/>
    <property type="match status" value="1"/>
</dbReference>
<evidence type="ECO:0000256" key="10">
    <source>
        <dbReference type="SAM" id="MobiDB-lite"/>
    </source>
</evidence>
<evidence type="ECO:0000256" key="9">
    <source>
        <dbReference type="ARBA" id="ARBA00081863"/>
    </source>
</evidence>
<dbReference type="GO" id="GO:0006367">
    <property type="term" value="P:transcription initiation at RNA polymerase II promoter"/>
    <property type="evidence" value="ECO:0007669"/>
    <property type="project" value="InterPro"/>
</dbReference>
<dbReference type="GO" id="GO:0005674">
    <property type="term" value="C:transcription factor TFIIF complex"/>
    <property type="evidence" value="ECO:0007669"/>
    <property type="project" value="InterPro"/>
</dbReference>
<comment type="similarity">
    <text evidence="2">Belongs to the TFIIF beta subunit family.</text>
</comment>
<keyword evidence="14" id="KW-1185">Reference proteome</keyword>
<feature type="compositionally biased region" description="Basic and acidic residues" evidence="10">
    <location>
        <begin position="388"/>
        <end position="397"/>
    </location>
</feature>
<proteinExistence type="inferred from homology"/>
<dbReference type="CDD" id="cd07980">
    <property type="entry name" value="TFIIF_beta"/>
    <property type="match status" value="1"/>
</dbReference>